<accession>A0A8D5FHM0</accession>
<name>A0A8D5FHM0_9BACT</name>
<proteinExistence type="predicted"/>
<dbReference type="Pfam" id="PF02627">
    <property type="entry name" value="CMD"/>
    <property type="match status" value="1"/>
</dbReference>
<sequence length="110" mass="12114">MDKFHSRNRTYHDISKRYPDVIEALEKLGSTIRGLGPLDEKTSHLIQIAAAATGRSEGAVHSHTRRAIKAGATREEIYHTLLLLISTIGFPQTMAAISWCRDILEGSGGE</sequence>
<feature type="domain" description="Carboxymuconolactone decarboxylase-like" evidence="1">
    <location>
        <begin position="19"/>
        <end position="100"/>
    </location>
</feature>
<gene>
    <name evidence="2" type="ORF">DGMP_21910</name>
</gene>
<dbReference type="GO" id="GO:0051920">
    <property type="term" value="F:peroxiredoxin activity"/>
    <property type="evidence" value="ECO:0007669"/>
    <property type="project" value="InterPro"/>
</dbReference>
<dbReference type="AlphaFoldDB" id="A0A8D5FHM0"/>
<dbReference type="KEGG" id="dbk:DGMP_21910"/>
<organism evidence="2 3">
    <name type="scientific">Desulfomarina profundi</name>
    <dbReference type="NCBI Taxonomy" id="2772557"/>
    <lineage>
        <taxon>Bacteria</taxon>
        <taxon>Pseudomonadati</taxon>
        <taxon>Thermodesulfobacteriota</taxon>
        <taxon>Desulfobulbia</taxon>
        <taxon>Desulfobulbales</taxon>
        <taxon>Desulfobulbaceae</taxon>
        <taxon>Desulfomarina</taxon>
    </lineage>
</organism>
<protein>
    <submittedName>
        <fullName evidence="2">Alkylhydroperoxidase</fullName>
    </submittedName>
</protein>
<dbReference type="InterPro" id="IPR003779">
    <property type="entry name" value="CMD-like"/>
</dbReference>
<dbReference type="EMBL" id="AP024086">
    <property type="protein sequence ID" value="BCL61498.1"/>
    <property type="molecule type" value="Genomic_DNA"/>
</dbReference>
<evidence type="ECO:0000259" key="1">
    <source>
        <dbReference type="Pfam" id="PF02627"/>
    </source>
</evidence>
<dbReference type="RefSeq" id="WP_228853945.1">
    <property type="nucleotide sequence ID" value="NZ_AP024086.1"/>
</dbReference>
<dbReference type="PANTHER" id="PTHR33930">
    <property type="entry name" value="ALKYL HYDROPEROXIDE REDUCTASE AHPD"/>
    <property type="match status" value="1"/>
</dbReference>
<keyword evidence="3" id="KW-1185">Reference proteome</keyword>
<evidence type="ECO:0000313" key="3">
    <source>
        <dbReference type="Proteomes" id="UP000826725"/>
    </source>
</evidence>
<dbReference type="Proteomes" id="UP000826725">
    <property type="component" value="Chromosome"/>
</dbReference>
<reference evidence="2" key="1">
    <citation type="submission" date="2020-09" db="EMBL/GenBank/DDBJ databases">
        <title>Desulfogranum mesoprofundum gen. nov., sp. nov., a novel mesophilic, sulfate-reducing chemolithoautotroph isolated from a deep-sea hydrothermal vent chimney in the Suiyo Seamount.</title>
        <authorList>
            <person name="Hashimoto Y."/>
            <person name="Nakagawa S."/>
        </authorList>
    </citation>
    <scope>NUCLEOTIDE SEQUENCE</scope>
    <source>
        <strain evidence="2">KT2</strain>
    </source>
</reference>
<evidence type="ECO:0000313" key="2">
    <source>
        <dbReference type="EMBL" id="BCL61498.1"/>
    </source>
</evidence>
<dbReference type="PANTHER" id="PTHR33930:SF2">
    <property type="entry name" value="BLR3452 PROTEIN"/>
    <property type="match status" value="1"/>
</dbReference>